<dbReference type="EMBL" id="CP000816">
    <property type="protein sequence ID" value="ABU81862.1"/>
    <property type="molecule type" value="Genomic_DNA"/>
</dbReference>
<dbReference type="GO" id="GO:0042777">
    <property type="term" value="P:proton motive force-driven plasma membrane ATP synthesis"/>
    <property type="evidence" value="ECO:0007669"/>
    <property type="project" value="UniProtKB-UniRule"/>
</dbReference>
<dbReference type="RefSeq" id="WP_011998714.1">
    <property type="nucleotide sequence ID" value="NC_009776.1"/>
</dbReference>
<evidence type="ECO:0000313" key="6">
    <source>
        <dbReference type="Proteomes" id="UP000000262"/>
    </source>
</evidence>
<evidence type="ECO:0000256" key="1">
    <source>
        <dbReference type="ARBA" id="ARBA00005850"/>
    </source>
</evidence>
<dbReference type="GO" id="GO:0046961">
    <property type="term" value="F:proton-transporting ATPase activity, rotational mechanism"/>
    <property type="evidence" value="ECO:0007669"/>
    <property type="project" value="InterPro"/>
</dbReference>
<dbReference type="AlphaFoldDB" id="A8AAB0"/>
<protein>
    <recommendedName>
        <fullName evidence="4">A-type ATP synthase subunit D</fullName>
    </recommendedName>
</protein>
<sequence>MSFPGSRRVLPTKINLIRLKQRKKVVERIRKLLEDKRDILLMYLRKAVADYQKYYDAYSEHLERAYSYLIMAEVQSGESALKQEVAYVPEDLTAKIYARTAFGVKIPVVEFARTEVKGGAISNLYSSPYLDKAAKEFEEAMKYLNKAINSEMSIYRIMNELRRTQRLINAVKYSILPEIENNIKFIKRSLDDQQREEFVRLKLIRSKLQSRRVA</sequence>
<dbReference type="PANTHER" id="PTHR11671">
    <property type="entry name" value="V-TYPE ATP SYNTHASE SUBUNIT D"/>
    <property type="match status" value="1"/>
</dbReference>
<organism evidence="5 6">
    <name type="scientific">Ignicoccus hospitalis (strain KIN4/I / DSM 18386 / JCM 14125)</name>
    <dbReference type="NCBI Taxonomy" id="453591"/>
    <lineage>
        <taxon>Archaea</taxon>
        <taxon>Thermoproteota</taxon>
        <taxon>Thermoprotei</taxon>
        <taxon>Desulfurococcales</taxon>
        <taxon>Desulfurococcaceae</taxon>
        <taxon>Ignicoccus</taxon>
    </lineage>
</organism>
<evidence type="ECO:0000313" key="5">
    <source>
        <dbReference type="EMBL" id="ABU81862.1"/>
    </source>
</evidence>
<dbReference type="GO" id="GO:0046933">
    <property type="term" value="F:proton-transporting ATP synthase activity, rotational mechanism"/>
    <property type="evidence" value="ECO:0007669"/>
    <property type="project" value="UniProtKB-UniRule"/>
</dbReference>
<dbReference type="GeneID" id="5562698"/>
<keyword evidence="4" id="KW-0375">Hydrogen ion transport</keyword>
<evidence type="ECO:0000256" key="3">
    <source>
        <dbReference type="ARBA" id="ARBA00023065"/>
    </source>
</evidence>
<dbReference type="OrthoDB" id="117390at2157"/>
<accession>A8AAB0</accession>
<evidence type="ECO:0000256" key="4">
    <source>
        <dbReference type="HAMAP-Rule" id="MF_00271"/>
    </source>
</evidence>
<name>A8AAB0_IGNH4</name>
<comment type="subunit">
    <text evidence="4">Has multiple subunits with at least A(3), B(3), C, D, E, F, H, I and proteolipid K(x).</text>
</comment>
<dbReference type="InterPro" id="IPR002699">
    <property type="entry name" value="V_ATPase_D"/>
</dbReference>
<dbReference type="STRING" id="453591.Igni_0680"/>
<dbReference type="KEGG" id="iho:Igni_0680"/>
<proteinExistence type="inferred from homology"/>
<dbReference type="Proteomes" id="UP000000262">
    <property type="component" value="Chromosome"/>
</dbReference>
<dbReference type="GO" id="GO:0005886">
    <property type="term" value="C:plasma membrane"/>
    <property type="evidence" value="ECO:0007669"/>
    <property type="project" value="UniProtKB-SubCell"/>
</dbReference>
<keyword evidence="6" id="KW-1185">Reference proteome</keyword>
<dbReference type="HOGENOM" id="CLU_069688_2_2_2"/>
<comment type="similarity">
    <text evidence="1 4">Belongs to the V-ATPase D subunit family.</text>
</comment>
<keyword evidence="2 4" id="KW-0813">Transport</keyword>
<comment type="function">
    <text evidence="4">Component of the A-type ATP synthase that produces ATP from ADP in the presence of a proton gradient across the membrane.</text>
</comment>
<dbReference type="HAMAP" id="MF_00271">
    <property type="entry name" value="ATP_synth_D_arch"/>
    <property type="match status" value="1"/>
</dbReference>
<dbReference type="eggNOG" id="arCOG04101">
    <property type="taxonomic scope" value="Archaea"/>
</dbReference>
<keyword evidence="3 4" id="KW-0406">Ion transport</keyword>
<keyword evidence="4" id="KW-0066">ATP synthesis</keyword>
<dbReference type="Gene3D" id="1.10.287.3240">
    <property type="match status" value="1"/>
</dbReference>
<evidence type="ECO:0000256" key="2">
    <source>
        <dbReference type="ARBA" id="ARBA00022448"/>
    </source>
</evidence>
<dbReference type="Pfam" id="PF01813">
    <property type="entry name" value="ATP-synt_D"/>
    <property type="match status" value="1"/>
</dbReference>
<dbReference type="GO" id="GO:0005524">
    <property type="term" value="F:ATP binding"/>
    <property type="evidence" value="ECO:0007669"/>
    <property type="project" value="UniProtKB-UniRule"/>
</dbReference>
<dbReference type="PhylomeDB" id="A8AAB0"/>
<dbReference type="NCBIfam" id="NF001544">
    <property type="entry name" value="PRK00373.1-3"/>
    <property type="match status" value="1"/>
</dbReference>
<dbReference type="NCBIfam" id="TIGR00309">
    <property type="entry name" value="V_ATPase_subD"/>
    <property type="match status" value="1"/>
</dbReference>
<reference evidence="5 6" key="1">
    <citation type="journal article" date="2008" name="Genome Biol.">
        <title>A genomic analysis of the archaeal system Ignicoccus hospitalis-Nanoarchaeum equitans.</title>
        <authorList>
            <person name="Podar M."/>
            <person name="Anderson I."/>
            <person name="Makarova K.S."/>
            <person name="Elkins J.G."/>
            <person name="Ivanova N."/>
            <person name="Wall M.A."/>
            <person name="Lykidis A."/>
            <person name="Mavromatis K."/>
            <person name="Sun H."/>
            <person name="Hudson M.E."/>
            <person name="Chen W."/>
            <person name="Deciu C."/>
            <person name="Hutchison D."/>
            <person name="Eads J.R."/>
            <person name="Anderson A."/>
            <person name="Fernandes F."/>
            <person name="Szeto E."/>
            <person name="Lapidus A."/>
            <person name="Kyrpides N.C."/>
            <person name="Saier M.H.Jr."/>
            <person name="Richardson P.M."/>
            <person name="Rachel R."/>
            <person name="Huber H."/>
            <person name="Eisen J.A."/>
            <person name="Koonin E.V."/>
            <person name="Keller M."/>
            <person name="Stetter K.O."/>
        </authorList>
    </citation>
    <scope>NUCLEOTIDE SEQUENCE [LARGE SCALE GENOMIC DNA]</scope>
    <source>
        <strain evidence="6">KIN4/I / DSM 18386 / JCM 14125</strain>
    </source>
</reference>
<gene>
    <name evidence="4" type="primary">atpD</name>
    <name evidence="5" type="ordered locus">Igni_0680</name>
</gene>
<keyword evidence="4" id="KW-0472">Membrane</keyword>
<keyword evidence="4" id="KW-1003">Cell membrane</keyword>
<comment type="subcellular location">
    <subcellularLocation>
        <location evidence="4">Cell membrane</location>
        <topology evidence="4">Peripheral membrane protein</topology>
    </subcellularLocation>
</comment>